<proteinExistence type="predicted"/>
<accession>I3XA10</accession>
<dbReference type="KEGG" id="sfd:USDA257_c41760"/>
<reference evidence="1 2" key="1">
    <citation type="journal article" date="2012" name="J. Bacteriol.">
        <title>Complete genome sequence of the broad-host-range strain Sinorhizobium fredii USDA257.</title>
        <authorList>
            <person name="Schuldes J."/>
            <person name="Rodriguez Orbegoso M."/>
            <person name="Schmeisser C."/>
            <person name="Krishnan H.B."/>
            <person name="Daniel R."/>
            <person name="Streit W.R."/>
        </authorList>
    </citation>
    <scope>NUCLEOTIDE SEQUENCE [LARGE SCALE GENOMIC DNA]</scope>
    <source>
        <strain evidence="1 2">USDA 257</strain>
    </source>
</reference>
<dbReference type="EMBL" id="CP003563">
    <property type="protein sequence ID" value="AFL52716.1"/>
    <property type="molecule type" value="Genomic_DNA"/>
</dbReference>
<dbReference type="Pfam" id="PF14350">
    <property type="entry name" value="Beta_protein"/>
    <property type="match status" value="1"/>
</dbReference>
<dbReference type="HOGENOM" id="CLU_2195173_0_0_5"/>
<organism evidence="1 2">
    <name type="scientific">Sinorhizobium fredii (strain USDA 257)</name>
    <dbReference type="NCBI Taxonomy" id="1185652"/>
    <lineage>
        <taxon>Bacteria</taxon>
        <taxon>Pseudomonadati</taxon>
        <taxon>Pseudomonadota</taxon>
        <taxon>Alphaproteobacteria</taxon>
        <taxon>Hyphomicrobiales</taxon>
        <taxon>Rhizobiaceae</taxon>
        <taxon>Sinorhizobium/Ensifer group</taxon>
        <taxon>Sinorhizobium</taxon>
    </lineage>
</organism>
<sequence>MRQKYPLLLKNKADFASVHPHRYPTKGGNWVPRIDYVDGGNFRYSRVRRDKGGYAAAAMRIDTPSIAKLPKCWGADQIMSAKNGKVLGGSPSFWISVRINCWITQRSA</sequence>
<dbReference type="AlphaFoldDB" id="I3XA10"/>
<evidence type="ECO:0000313" key="2">
    <source>
        <dbReference type="Proteomes" id="UP000006180"/>
    </source>
</evidence>
<protein>
    <submittedName>
        <fullName evidence="1">Uncharacterized protein</fullName>
    </submittedName>
</protein>
<gene>
    <name evidence="1" type="ORF">USDA257_c41760</name>
</gene>
<dbReference type="Proteomes" id="UP000006180">
    <property type="component" value="Chromosome"/>
</dbReference>
<evidence type="ECO:0000313" key="1">
    <source>
        <dbReference type="EMBL" id="AFL52716.1"/>
    </source>
</evidence>
<dbReference type="InterPro" id="IPR025683">
    <property type="entry name" value="Protein_beta"/>
</dbReference>
<name>I3XA10_SINF2</name>